<dbReference type="OrthoDB" id="6266767at2759"/>
<dbReference type="Gene3D" id="3.40.50.720">
    <property type="entry name" value="NAD(P)-binding Rossmann-like Domain"/>
    <property type="match status" value="2"/>
</dbReference>
<dbReference type="EMBL" id="UYSU01044493">
    <property type="protein sequence ID" value="VDM04848.1"/>
    <property type="molecule type" value="Genomic_DNA"/>
</dbReference>
<gene>
    <name evidence="1" type="ORF">SSLN_LOCUS18462</name>
</gene>
<name>A0A183TPR4_SCHSO</name>
<accession>A0A183TPR4</accession>
<evidence type="ECO:0000313" key="2">
    <source>
        <dbReference type="Proteomes" id="UP000275846"/>
    </source>
</evidence>
<keyword evidence="2" id="KW-1185">Reference proteome</keyword>
<dbReference type="Proteomes" id="UP000275846">
    <property type="component" value="Unassembled WGS sequence"/>
</dbReference>
<dbReference type="AlphaFoldDB" id="A0A183TPR4"/>
<protein>
    <submittedName>
        <fullName evidence="3">S-adenosyl-L-methionine-dependent methyltransferase superfamily protein</fullName>
    </submittedName>
</protein>
<dbReference type="WBParaSite" id="SSLN_0001915901-mRNA-1">
    <property type="protein sequence ID" value="SSLN_0001915901-mRNA-1"/>
    <property type="gene ID" value="SSLN_0001915901"/>
</dbReference>
<reference evidence="1 2" key="2">
    <citation type="submission" date="2018-11" db="EMBL/GenBank/DDBJ databases">
        <authorList>
            <consortium name="Pathogen Informatics"/>
        </authorList>
    </citation>
    <scope>NUCLEOTIDE SEQUENCE [LARGE SCALE GENOMIC DNA]</scope>
    <source>
        <strain evidence="1 2">NST_G2</strain>
    </source>
</reference>
<evidence type="ECO:0000313" key="3">
    <source>
        <dbReference type="WBParaSite" id="SSLN_0001915901-mRNA-1"/>
    </source>
</evidence>
<evidence type="ECO:0000313" key="1">
    <source>
        <dbReference type="EMBL" id="VDM04848.1"/>
    </source>
</evidence>
<organism evidence="3">
    <name type="scientific">Schistocephalus solidus</name>
    <name type="common">Tapeworm</name>
    <dbReference type="NCBI Taxonomy" id="70667"/>
    <lineage>
        <taxon>Eukaryota</taxon>
        <taxon>Metazoa</taxon>
        <taxon>Spiralia</taxon>
        <taxon>Lophotrochozoa</taxon>
        <taxon>Platyhelminthes</taxon>
        <taxon>Cestoda</taxon>
        <taxon>Eucestoda</taxon>
        <taxon>Diphyllobothriidea</taxon>
        <taxon>Diphyllobothriidae</taxon>
        <taxon>Schistocephalus</taxon>
    </lineage>
</organism>
<reference evidence="3" key="1">
    <citation type="submission" date="2016-06" db="UniProtKB">
        <authorList>
            <consortium name="WormBaseParasite"/>
        </authorList>
    </citation>
    <scope>IDENTIFICATION</scope>
</reference>
<proteinExistence type="predicted"/>
<sequence>MTSEETFSRLPSNPLVLVPDGKVFLRSCSNLDSIIDLCFGSALCHAIKNASTSCSIRPRPVSWLSLDLNPRQKIDVSAVILPLLQQKCSTPRGTGHLPPWKILRDRNQSCFVETAISTEKWKLQQLRNLRVIIGVPWPDVLEGNLTSTSTKCPKSETHFRTTRYGKRTMSCHTIDLSIYVKNGVKVFILPELFQEATGDIFMSLLLSTLREFSEADNMVFTNFWPKLARHLGQPSLPLTWNLLLNAGFSDHLKTLVYGLKQSAIVGGVLSSNPQTCHWCLEGGIAERSRPPQSGGRKNKSV</sequence>